<evidence type="ECO:0000313" key="3">
    <source>
        <dbReference type="Proteomes" id="UP000800041"/>
    </source>
</evidence>
<dbReference type="AlphaFoldDB" id="A0A6G1GLI9"/>
<keyword evidence="3" id="KW-1185">Reference proteome</keyword>
<sequence>MLRQPSRLGGFLIASFCIVTIFILVNFYSEEYSVIPQSYRDQLRDYWSSRTKPSIDFLRACKDPYRQPGFLYIPPEKDQYRKTQWIPYTDEFHEAPVPDYAAYPPLDGQDVHFNLTPVDTEFRQGDAVPKMWMADLAAESKRRTDSIKAKTAEEYLGVKANGDFSWLWGRRILLIGDSVDRFQMSFFCKEFGNTMYEPARQTWATCHIPAFNLTFVHWHLAGMYTSTPSWWWMDDMHAVAFEDRWAKVWSPTINSQLRGLDGRRPDLVIWSNTLWDQRAFWESGKAHEDQQPELADRRRQLAWQEIRFVGARLKKLIGMVRGEFGDDVPLMYRAATMHTNTTGYPDATTYDLDRLARSVSEYSGGEVFEWGRIVTALEWLYMDGTHVGDGAPNWLWGNMVLDYLARSAAVGGEVKKPYYDGWSVCHDLLEQWGGR</sequence>
<dbReference type="EMBL" id="ML977195">
    <property type="protein sequence ID" value="KAF1981680.1"/>
    <property type="molecule type" value="Genomic_DNA"/>
</dbReference>
<name>A0A6G1GLI9_9PEZI</name>
<keyword evidence="1" id="KW-0472">Membrane</keyword>
<protein>
    <submittedName>
        <fullName evidence="2">Uncharacterized protein</fullName>
    </submittedName>
</protein>
<reference evidence="2" key="1">
    <citation type="journal article" date="2020" name="Stud. Mycol.">
        <title>101 Dothideomycetes genomes: a test case for predicting lifestyles and emergence of pathogens.</title>
        <authorList>
            <person name="Haridas S."/>
            <person name="Albert R."/>
            <person name="Binder M."/>
            <person name="Bloem J."/>
            <person name="Labutti K."/>
            <person name="Salamov A."/>
            <person name="Andreopoulos B."/>
            <person name="Baker S."/>
            <person name="Barry K."/>
            <person name="Bills G."/>
            <person name="Bluhm B."/>
            <person name="Cannon C."/>
            <person name="Castanera R."/>
            <person name="Culley D."/>
            <person name="Daum C."/>
            <person name="Ezra D."/>
            <person name="Gonzalez J."/>
            <person name="Henrissat B."/>
            <person name="Kuo A."/>
            <person name="Liang C."/>
            <person name="Lipzen A."/>
            <person name="Lutzoni F."/>
            <person name="Magnuson J."/>
            <person name="Mondo S."/>
            <person name="Nolan M."/>
            <person name="Ohm R."/>
            <person name="Pangilinan J."/>
            <person name="Park H.-J."/>
            <person name="Ramirez L."/>
            <person name="Alfaro M."/>
            <person name="Sun H."/>
            <person name="Tritt A."/>
            <person name="Yoshinaga Y."/>
            <person name="Zwiers L.-H."/>
            <person name="Turgeon B."/>
            <person name="Goodwin S."/>
            <person name="Spatafora J."/>
            <person name="Crous P."/>
            <person name="Grigoriev I."/>
        </authorList>
    </citation>
    <scope>NUCLEOTIDE SEQUENCE</scope>
    <source>
        <strain evidence="2">CBS 113979</strain>
    </source>
</reference>
<feature type="transmembrane region" description="Helical" evidence="1">
    <location>
        <begin position="7"/>
        <end position="28"/>
    </location>
</feature>
<gene>
    <name evidence="2" type="ORF">K402DRAFT_398321</name>
</gene>
<keyword evidence="1" id="KW-1133">Transmembrane helix</keyword>
<proteinExistence type="predicted"/>
<evidence type="ECO:0000313" key="2">
    <source>
        <dbReference type="EMBL" id="KAF1981680.1"/>
    </source>
</evidence>
<organism evidence="2 3">
    <name type="scientific">Aulographum hederae CBS 113979</name>
    <dbReference type="NCBI Taxonomy" id="1176131"/>
    <lineage>
        <taxon>Eukaryota</taxon>
        <taxon>Fungi</taxon>
        <taxon>Dikarya</taxon>
        <taxon>Ascomycota</taxon>
        <taxon>Pezizomycotina</taxon>
        <taxon>Dothideomycetes</taxon>
        <taxon>Pleosporomycetidae</taxon>
        <taxon>Aulographales</taxon>
        <taxon>Aulographaceae</taxon>
    </lineage>
</organism>
<dbReference type="Proteomes" id="UP000800041">
    <property type="component" value="Unassembled WGS sequence"/>
</dbReference>
<keyword evidence="1" id="KW-0812">Transmembrane</keyword>
<dbReference type="OrthoDB" id="2588793at2759"/>
<evidence type="ECO:0000256" key="1">
    <source>
        <dbReference type="SAM" id="Phobius"/>
    </source>
</evidence>
<accession>A0A6G1GLI9</accession>